<dbReference type="KEGG" id="pfj:MYCFIDRAFT_176244"/>
<sequence length="861" mass="96332">MQQILSCFARGVGQGKKDSSMQREHAIVTYLKSTCDVPQSQPNWWNGIDVLLSSRETLLEVSINGLSTMIRSKVRAGSVKSAQARLQQAAAEIRSPGRAYDSFKSETAHSGEEARNVGELRRVMPEVVAPIAPAAWTNEREYASDTFSGPNLTRTSHPRTLHCTAITIMWPCRFQKGQGVGAGRMHAVDPVIATSPPRADKGRCEMLVQESVESHAQPVAVPVPGQKRVRRTQAVQRDADKLRRKCRFEKKREACQLRLDMQQERAGRVPSWPSHSRKLLIDTAGWPEFAVHRARERSGDGCFLGEARRGEARRERRERRGADAQACLPYHEAAGVLLALLEDVRHSGVFCAPLPNEWVNVKRESSTRCAVAPLCRCAVGAPWTVDRGPWTVDRSPPPATPAVSNVRMAQTWSYVTRGVCWCGWKGAELESRNISEKPAGPCHWPEPDRRIFYYYLHHQSPPEPVLHRAIPPSFLSFTVSQDSSLPIRTAYHADPHSEQVLTSSRKAISRRANVKPHTDTPRPREGTYTSHTGPFKPLLSFDRALQFLPSRCHSSCNQNQGTPERAGSDDHLRVASPRLLDNLAIPTREPDPYPLTRLLNLMPNAHNRDEYFKAGNMLCRPRMSYTSLQTTEQSQSARLGMSGADHAHALSEMAGHATTATRLHEQQQQQQHARIRQQKVKSVARISAERSTDMHTQNSSHHRVKPVFSSRSQQRPVSQTSPTPAQNHVTSTHRTTGKSRNSIHMPGIARIAETLLPKGCSCTRQTSTVPSSQDMHTSNQSERRTTSASAPRRPTFTMMKYPSHTQNNRPHWIAYMIFTPNNLSQLQANRKGSTLLLRKEDLISSMDIKQSPCLPSILTTP</sequence>
<feature type="region of interest" description="Disordered" evidence="1">
    <location>
        <begin position="655"/>
        <end position="744"/>
    </location>
</feature>
<name>M3ATS5_PSEFD</name>
<feature type="compositionally biased region" description="Polar residues" evidence="1">
    <location>
        <begin position="709"/>
        <end position="742"/>
    </location>
</feature>
<dbReference type="GeneID" id="19333519"/>
<keyword evidence="3" id="KW-1185">Reference proteome</keyword>
<dbReference type="HOGENOM" id="CLU_332365_0_0_1"/>
<accession>M3ATS5</accession>
<dbReference type="AlphaFoldDB" id="M3ATS5"/>
<feature type="region of interest" description="Disordered" evidence="1">
    <location>
        <begin position="510"/>
        <end position="533"/>
    </location>
</feature>
<evidence type="ECO:0000313" key="2">
    <source>
        <dbReference type="EMBL" id="EME80882.1"/>
    </source>
</evidence>
<reference evidence="2 3" key="1">
    <citation type="journal article" date="2012" name="PLoS Pathog.">
        <title>Diverse lifestyles and strategies of plant pathogenesis encoded in the genomes of eighteen Dothideomycetes fungi.</title>
        <authorList>
            <person name="Ohm R.A."/>
            <person name="Feau N."/>
            <person name="Henrissat B."/>
            <person name="Schoch C.L."/>
            <person name="Horwitz B.A."/>
            <person name="Barry K.W."/>
            <person name="Condon B.J."/>
            <person name="Copeland A.C."/>
            <person name="Dhillon B."/>
            <person name="Glaser F."/>
            <person name="Hesse C.N."/>
            <person name="Kosti I."/>
            <person name="LaButti K."/>
            <person name="Lindquist E.A."/>
            <person name="Lucas S."/>
            <person name="Salamov A.A."/>
            <person name="Bradshaw R.E."/>
            <person name="Ciuffetti L."/>
            <person name="Hamelin R.C."/>
            <person name="Kema G.H.J."/>
            <person name="Lawrence C."/>
            <person name="Scott J.A."/>
            <person name="Spatafora J.W."/>
            <person name="Turgeon B.G."/>
            <person name="de Wit P.J.G.M."/>
            <person name="Zhong S."/>
            <person name="Goodwin S.B."/>
            <person name="Grigoriev I.V."/>
        </authorList>
    </citation>
    <scope>NUCLEOTIDE SEQUENCE [LARGE SCALE GENOMIC DNA]</scope>
    <source>
        <strain evidence="2 3">CIRAD86</strain>
    </source>
</reference>
<evidence type="ECO:0000256" key="1">
    <source>
        <dbReference type="SAM" id="MobiDB-lite"/>
    </source>
</evidence>
<feature type="region of interest" description="Disordered" evidence="1">
    <location>
        <begin position="761"/>
        <end position="795"/>
    </location>
</feature>
<organism evidence="2 3">
    <name type="scientific">Pseudocercospora fijiensis (strain CIRAD86)</name>
    <name type="common">Black leaf streak disease fungus</name>
    <name type="synonym">Mycosphaerella fijiensis</name>
    <dbReference type="NCBI Taxonomy" id="383855"/>
    <lineage>
        <taxon>Eukaryota</taxon>
        <taxon>Fungi</taxon>
        <taxon>Dikarya</taxon>
        <taxon>Ascomycota</taxon>
        <taxon>Pezizomycotina</taxon>
        <taxon>Dothideomycetes</taxon>
        <taxon>Dothideomycetidae</taxon>
        <taxon>Mycosphaerellales</taxon>
        <taxon>Mycosphaerellaceae</taxon>
        <taxon>Pseudocercospora</taxon>
    </lineage>
</organism>
<gene>
    <name evidence="2" type="ORF">MYCFIDRAFT_176244</name>
</gene>
<dbReference type="EMBL" id="KB446560">
    <property type="protein sequence ID" value="EME80882.1"/>
    <property type="molecule type" value="Genomic_DNA"/>
</dbReference>
<feature type="compositionally biased region" description="Polar residues" evidence="1">
    <location>
        <begin position="762"/>
        <end position="780"/>
    </location>
</feature>
<proteinExistence type="predicted"/>
<dbReference type="Proteomes" id="UP000016932">
    <property type="component" value="Unassembled WGS sequence"/>
</dbReference>
<evidence type="ECO:0000313" key="3">
    <source>
        <dbReference type="Proteomes" id="UP000016932"/>
    </source>
</evidence>
<dbReference type="RefSeq" id="XP_007928241.1">
    <property type="nucleotide sequence ID" value="XM_007930050.1"/>
</dbReference>
<protein>
    <submittedName>
        <fullName evidence="2">Uncharacterized protein</fullName>
    </submittedName>
</protein>
<feature type="compositionally biased region" description="Basic and acidic residues" evidence="1">
    <location>
        <begin position="516"/>
        <end position="525"/>
    </location>
</feature>
<dbReference type="VEuPathDB" id="FungiDB:MYCFIDRAFT_176244"/>